<sequence>MTVLKKSSILVFDTNIFLKGIDFNFFKETIFTTPEIIDEIQVIRYK</sequence>
<evidence type="ECO:0008006" key="2">
    <source>
        <dbReference type="Google" id="ProtNLM"/>
    </source>
</evidence>
<dbReference type="AlphaFoldDB" id="X1GK50"/>
<comment type="caution">
    <text evidence="1">The sequence shown here is derived from an EMBL/GenBank/DDBJ whole genome shotgun (WGS) entry which is preliminary data.</text>
</comment>
<dbReference type="EMBL" id="BARU01016012">
    <property type="protein sequence ID" value="GAH57542.1"/>
    <property type="molecule type" value="Genomic_DNA"/>
</dbReference>
<organism evidence="1">
    <name type="scientific">marine sediment metagenome</name>
    <dbReference type="NCBI Taxonomy" id="412755"/>
    <lineage>
        <taxon>unclassified sequences</taxon>
        <taxon>metagenomes</taxon>
        <taxon>ecological metagenomes</taxon>
    </lineage>
</organism>
<gene>
    <name evidence="1" type="ORF">S03H2_27055</name>
</gene>
<reference evidence="1" key="1">
    <citation type="journal article" date="2014" name="Front. Microbiol.">
        <title>High frequency of phylogenetically diverse reductive dehalogenase-homologous genes in deep subseafloor sedimentary metagenomes.</title>
        <authorList>
            <person name="Kawai M."/>
            <person name="Futagami T."/>
            <person name="Toyoda A."/>
            <person name="Takaki Y."/>
            <person name="Nishi S."/>
            <person name="Hori S."/>
            <person name="Arai W."/>
            <person name="Tsubouchi T."/>
            <person name="Morono Y."/>
            <person name="Uchiyama I."/>
            <person name="Ito T."/>
            <person name="Fujiyama A."/>
            <person name="Inagaki F."/>
            <person name="Takami H."/>
        </authorList>
    </citation>
    <scope>NUCLEOTIDE SEQUENCE</scope>
    <source>
        <strain evidence="1">Expedition CK06-06</strain>
    </source>
</reference>
<proteinExistence type="predicted"/>
<accession>X1GK50</accession>
<dbReference type="Gene3D" id="3.40.50.1010">
    <property type="entry name" value="5'-nuclease"/>
    <property type="match status" value="1"/>
</dbReference>
<name>X1GK50_9ZZZZ</name>
<evidence type="ECO:0000313" key="1">
    <source>
        <dbReference type="EMBL" id="GAH57542.1"/>
    </source>
</evidence>
<protein>
    <recommendedName>
        <fullName evidence="2">PIN domain-containing protein</fullName>
    </recommendedName>
</protein>
<feature type="non-terminal residue" evidence="1">
    <location>
        <position position="46"/>
    </location>
</feature>